<organism evidence="1 2">
    <name type="scientific">Borreliella burgdorferi (strain ZS7)</name>
    <name type="common">Borrelia burgdorferi</name>
    <dbReference type="NCBI Taxonomy" id="445985"/>
    <lineage>
        <taxon>Bacteria</taxon>
        <taxon>Pseudomonadati</taxon>
        <taxon>Spirochaetota</taxon>
        <taxon>Spirochaetia</taxon>
        <taxon>Spirochaetales</taxon>
        <taxon>Borreliaceae</taxon>
        <taxon>Borreliella</taxon>
    </lineage>
</organism>
<accession>A0A0H3C428</accession>
<dbReference type="Proteomes" id="UP000006901">
    <property type="component" value="Plasmid ZS7_lp28-1"/>
</dbReference>
<dbReference type="KEGG" id="bbz:BbuZS7_F16"/>
<sequence>MILVLIKTIIAPKFMKKLRIHEEEIKNIKKLSEEFKKNLKN</sequence>
<name>A0A0H3C428_BORBZ</name>
<protein>
    <submittedName>
        <fullName evidence="1">Uncharacterized protein</fullName>
    </submittedName>
</protein>
<reference evidence="1 2" key="1">
    <citation type="journal article" date="2011" name="J. Bacteriol.">
        <title>Whole-genome sequences of thirteen isolates of Borrelia burgdorferi.</title>
        <authorList>
            <person name="Schutzer S.E."/>
            <person name="Fraser-Liggett C.M."/>
            <person name="Casjens S.R."/>
            <person name="Qiu W.G."/>
            <person name="Dunn J.J."/>
            <person name="Mongodin E.F."/>
            <person name="Luft B.J."/>
        </authorList>
    </citation>
    <scope>NUCLEOTIDE SEQUENCE [LARGE SCALE GENOMIC DNA]</scope>
    <source>
        <strain evidence="1 2">ZS7</strain>
        <plasmid evidence="1 2">ZS7_lp28-1</plasmid>
    </source>
</reference>
<dbReference type="HOGENOM" id="CLU_3266568_0_0_12"/>
<evidence type="ECO:0000313" key="1">
    <source>
        <dbReference type="EMBL" id="ACK75363.1"/>
    </source>
</evidence>
<dbReference type="EMBL" id="CP001210">
    <property type="protein sequence ID" value="ACK75363.1"/>
    <property type="molecule type" value="Genomic_DNA"/>
</dbReference>
<keyword evidence="1" id="KW-0614">Plasmid</keyword>
<evidence type="ECO:0000313" key="2">
    <source>
        <dbReference type="Proteomes" id="UP000006901"/>
    </source>
</evidence>
<dbReference type="AlphaFoldDB" id="A0A0H3C428"/>
<proteinExistence type="predicted"/>
<geneLocation type="plasmid" evidence="1 2">
    <name>ZS7_lp28-1</name>
</geneLocation>
<gene>
    <name evidence="1" type="ordered locus">BbuZS7_F16</name>
</gene>